<dbReference type="InterPro" id="IPR008969">
    <property type="entry name" value="CarboxyPept-like_regulatory"/>
</dbReference>
<evidence type="ECO:0000313" key="3">
    <source>
        <dbReference type="EMBL" id="MDN3620008.1"/>
    </source>
</evidence>
<dbReference type="AlphaFoldDB" id="A0AAJ1VGQ3"/>
<reference evidence="3 4" key="1">
    <citation type="journal article" date="2014" name="Int. J. Syst. Evol. Microbiol.">
        <title>Complete genome sequence of Corynebacterium casei LMG S-19264T (=DSM 44701T), isolated from a smear-ripened cheese.</title>
        <authorList>
            <consortium name="US DOE Joint Genome Institute (JGI-PGF)"/>
            <person name="Walter F."/>
            <person name="Albersmeier A."/>
            <person name="Kalinowski J."/>
            <person name="Ruckert C."/>
        </authorList>
    </citation>
    <scope>NUCLEOTIDE SEQUENCE [LARGE SCALE GENOMIC DNA]</scope>
    <source>
        <strain evidence="3 4">CECT 8670</strain>
    </source>
</reference>
<dbReference type="EMBL" id="JAUFQH010000008">
    <property type="protein sequence ID" value="MDN3620008.1"/>
    <property type="molecule type" value="Genomic_DNA"/>
</dbReference>
<name>A0AAJ1VGQ3_9FLAO</name>
<evidence type="ECO:0000313" key="4">
    <source>
        <dbReference type="Proteomes" id="UP001228636"/>
    </source>
</evidence>
<evidence type="ECO:0000256" key="1">
    <source>
        <dbReference type="SAM" id="SignalP"/>
    </source>
</evidence>
<feature type="domain" description="Outer membrane protein beta-barrel" evidence="2">
    <location>
        <begin position="450"/>
        <end position="742"/>
    </location>
</feature>
<protein>
    <submittedName>
        <fullName evidence="3">Outer membrane beta-barrel protein</fullName>
    </submittedName>
</protein>
<comment type="caution">
    <text evidence="3">The sequence shown here is derived from an EMBL/GenBank/DDBJ whole genome shotgun (WGS) entry which is preliminary data.</text>
</comment>
<dbReference type="SUPFAM" id="SSF56935">
    <property type="entry name" value="Porins"/>
    <property type="match status" value="1"/>
</dbReference>
<accession>A0AAJ1VGQ3</accession>
<dbReference type="Proteomes" id="UP001228636">
    <property type="component" value="Unassembled WGS sequence"/>
</dbReference>
<feature type="chain" id="PRO_5042575663" evidence="1">
    <location>
        <begin position="27"/>
        <end position="915"/>
    </location>
</feature>
<feature type="signal peptide" evidence="1">
    <location>
        <begin position="1"/>
        <end position="26"/>
    </location>
</feature>
<organism evidence="3 4">
    <name type="scientific">Polaribacter sejongensis</name>
    <dbReference type="NCBI Taxonomy" id="985043"/>
    <lineage>
        <taxon>Bacteria</taxon>
        <taxon>Pseudomonadati</taxon>
        <taxon>Bacteroidota</taxon>
        <taxon>Flavobacteriia</taxon>
        <taxon>Flavobacteriales</taxon>
        <taxon>Flavobacteriaceae</taxon>
    </lineage>
</organism>
<sequence>MFSTKINFKIGALLMFLFCFSISIQSQSSGIKGVITDETNVPLEMVSVALLSPKDNTFLSYTTTDEKGMFLLNDIPKDTIVLQLDLLGFKTFSKKLIYNKKLIDLKNIILKEDIGQLDEIVITAVVPIQIKKDTVSFNADSFKVNFDDNIDGLLNKLPGIEMEEGKIVAQGTTVTKIFVDGKEFFGGDPSIFLKNISADAIAKIEVIDKNSDEAELTGINDGNKEVVINFTLKKSKKNRGFGKVAAGLGLDNRYFSNLNYNQFNSKSQLSVIGKFNNINVTGSNIQGFLENADGIADDSSDDSEDDFINPQKSLSGFLKTVVTGINYGKELRKKESFNVDYFYNLSENNGVSDTKRVFFSNTNNFNYSSKNKYLNISDNHNLNFNYENKANKTSSLRIKGKFFSDKINSDLIREGLFFDTMDELVTTNTNTSSNSNLKKYGNLNVDFYRKLPKKGRSYSTSFKAVINNYTKNNNQNTFIERNLNKTNPSTTNFEILRDEDLSSADILVKVKYTEPLGGNHYFNTEASSEILTGTENTNQNRKTIKTTTVEDAIEYYYKYSENSFKTKFSHSYNKSVLNISTGIELQTLHRGFGEVDKIKFIREKFYLNPSLFFQYKPKRGQKFRFTYRKYIKAPRANQANPFYNDINPYAINTGNPDLKNEKTNSISATANVYDFNSSFNFNGKIQYSNSTDAIIRNVTIDDEYIRTISYQNSGEKIRFNALLNITKKINSLGVRLSLKNKFSNNAANSIVNYELNNVVSKDYLTSLILQNNSKRKVDLKAGATYVVNNTSFSIENNLDRKFTTQKYFGMVDFDFSKRLNVNTQFDYLVYTDNKFLIQQEIPIWNAAISYALTPKNNIIKLVLIDLLDKNIDVYRRSTLNYFEETNLQSLGRYVVLSYTFKINSGKKKINKSLKT</sequence>
<keyword evidence="1" id="KW-0732">Signal</keyword>
<dbReference type="InterPro" id="IPR041700">
    <property type="entry name" value="OMP_b-brl_3"/>
</dbReference>
<dbReference type="Pfam" id="PF13715">
    <property type="entry name" value="CarbopepD_reg_2"/>
    <property type="match status" value="1"/>
</dbReference>
<proteinExistence type="predicted"/>
<gene>
    <name evidence="3" type="ORF">QWY81_11140</name>
</gene>
<dbReference type="SUPFAM" id="SSF49464">
    <property type="entry name" value="Carboxypeptidase regulatory domain-like"/>
    <property type="match status" value="1"/>
</dbReference>
<evidence type="ECO:0000259" key="2">
    <source>
        <dbReference type="Pfam" id="PF14905"/>
    </source>
</evidence>
<dbReference type="Pfam" id="PF14905">
    <property type="entry name" value="OMP_b-brl_3"/>
    <property type="match status" value="1"/>
</dbReference>
<dbReference type="RefSeq" id="WP_261972730.1">
    <property type="nucleotide sequence ID" value="NZ_CP103460.1"/>
</dbReference>